<dbReference type="Pfam" id="PF13339">
    <property type="entry name" value="AATF-Che1"/>
    <property type="match status" value="1"/>
</dbReference>
<accession>A0AA86VVI4</accession>
<name>A0AA86VVI4_9FABA</name>
<dbReference type="PANTHER" id="PTHR15565">
    <property type="entry name" value="AATF PROTEIN APOPTOSIS ANTAGONIZING TRANSCRIPTION FACTOR"/>
    <property type="match status" value="1"/>
</dbReference>
<feature type="region of interest" description="Disordered" evidence="2">
    <location>
        <begin position="36"/>
        <end position="151"/>
    </location>
</feature>
<feature type="domain" description="Apoptosis-antagonizing transcription factor C-terminal" evidence="3">
    <location>
        <begin position="388"/>
        <end position="463"/>
    </location>
</feature>
<dbReference type="Pfam" id="PF08164">
    <property type="entry name" value="TRAUB"/>
    <property type="match status" value="1"/>
</dbReference>
<dbReference type="InterPro" id="IPR025160">
    <property type="entry name" value="AATF"/>
</dbReference>
<keyword evidence="6" id="KW-1185">Reference proteome</keyword>
<proteinExistence type="inferred from homology"/>
<dbReference type="PANTHER" id="PTHR15565:SF0">
    <property type="entry name" value="PROTEIN AATF"/>
    <property type="match status" value="1"/>
</dbReference>
<reference evidence="5" key="1">
    <citation type="submission" date="2023-10" db="EMBL/GenBank/DDBJ databases">
        <authorList>
            <person name="Domelevo Entfellner J.-B."/>
        </authorList>
    </citation>
    <scope>NUCLEOTIDE SEQUENCE</scope>
</reference>
<evidence type="ECO:0000256" key="2">
    <source>
        <dbReference type="SAM" id="MobiDB-lite"/>
    </source>
</evidence>
<dbReference type="AlphaFoldDB" id="A0AA86VVI4"/>
<organism evidence="5 6">
    <name type="scientific">Sphenostylis stenocarpa</name>
    <dbReference type="NCBI Taxonomy" id="92480"/>
    <lineage>
        <taxon>Eukaryota</taxon>
        <taxon>Viridiplantae</taxon>
        <taxon>Streptophyta</taxon>
        <taxon>Embryophyta</taxon>
        <taxon>Tracheophyta</taxon>
        <taxon>Spermatophyta</taxon>
        <taxon>Magnoliopsida</taxon>
        <taxon>eudicotyledons</taxon>
        <taxon>Gunneridae</taxon>
        <taxon>Pentapetalae</taxon>
        <taxon>rosids</taxon>
        <taxon>fabids</taxon>
        <taxon>Fabales</taxon>
        <taxon>Fabaceae</taxon>
        <taxon>Papilionoideae</taxon>
        <taxon>50 kb inversion clade</taxon>
        <taxon>NPAAA clade</taxon>
        <taxon>indigoferoid/millettioid clade</taxon>
        <taxon>Phaseoleae</taxon>
        <taxon>Sphenostylis</taxon>
    </lineage>
</organism>
<dbReference type="Proteomes" id="UP001189624">
    <property type="component" value="Chromosome 1"/>
</dbReference>
<gene>
    <name evidence="5" type="ORF">AYBTSS11_LOCUS1312</name>
</gene>
<dbReference type="Gramene" id="rna-AYBTSS11_LOCUS1312">
    <property type="protein sequence ID" value="CAJ1827554.1"/>
    <property type="gene ID" value="gene-AYBTSS11_LOCUS1312"/>
</dbReference>
<evidence type="ECO:0000259" key="4">
    <source>
        <dbReference type="Pfam" id="PF13339"/>
    </source>
</evidence>
<feature type="compositionally biased region" description="Acidic residues" evidence="2">
    <location>
        <begin position="94"/>
        <end position="143"/>
    </location>
</feature>
<dbReference type="GO" id="GO:0005730">
    <property type="term" value="C:nucleolus"/>
    <property type="evidence" value="ECO:0007669"/>
    <property type="project" value="TreeGrafter"/>
</dbReference>
<evidence type="ECO:0000313" key="6">
    <source>
        <dbReference type="Proteomes" id="UP001189624"/>
    </source>
</evidence>
<evidence type="ECO:0000313" key="5">
    <source>
        <dbReference type="EMBL" id="CAJ1827554.1"/>
    </source>
</evidence>
<dbReference type="InterPro" id="IPR039223">
    <property type="entry name" value="AATF/Bfr2"/>
</dbReference>
<protein>
    <recommendedName>
        <fullName evidence="7">Apoptosis antagonizing transcription factor</fullName>
    </recommendedName>
</protein>
<dbReference type="InterPro" id="IPR012617">
    <property type="entry name" value="AATF_C"/>
</dbReference>
<sequence length="475" mass="54126">MLHDKLKVRAATSPHRRVFGWRSPIAFFIRAASPPPITNLRGLHLRTSKTSRPEPIRAQPRSPGRDSRPLATASQPEGVKMGLSAKKSRKREESESDSDDYNNMEYEEVEDDYDNDGEEEDFDNDGEEGEDGEKVTDDEDDEIGEHSEWNDEMEQLEKEYRDLNHQELDTLTNLKHHKNEDLLKGQAVKSQKALWYKILELRFLLQKPFSSSNRLPQESIKSSLCEADEAVKVAYSDLITSSKETLDSMLELQEAISAKNPSITQGTVGEEGLSKDLDDNLDQEWSQISHMHESIASFRDKSINKWQRMTQVTTGAAAIKGKLHAFNQDISNQVSAYMRDPSRMIKQMQLRRSAVNVFGSVPEVDDKLKGAETRTDGDPELLDDSEFYQQLLKEFFETVDPSSSEKAFYALKRMQPKKRKIVDRRASKSRKIRYNVHEKIVNFMAPLPANIPPMAPKLFENLFGLKTQRSSAAAS</sequence>
<evidence type="ECO:0000256" key="1">
    <source>
        <dbReference type="ARBA" id="ARBA00008966"/>
    </source>
</evidence>
<feature type="domain" description="AATF leucine zipper-containing" evidence="4">
    <location>
        <begin position="181"/>
        <end position="308"/>
    </location>
</feature>
<dbReference type="EMBL" id="OY731398">
    <property type="protein sequence ID" value="CAJ1827554.1"/>
    <property type="molecule type" value="Genomic_DNA"/>
</dbReference>
<comment type="similarity">
    <text evidence="1">Belongs to the AATF family.</text>
</comment>
<evidence type="ECO:0008006" key="7">
    <source>
        <dbReference type="Google" id="ProtNLM"/>
    </source>
</evidence>
<evidence type="ECO:0000259" key="3">
    <source>
        <dbReference type="Pfam" id="PF08164"/>
    </source>
</evidence>